<keyword evidence="1" id="KW-0614">Plasmid</keyword>
<dbReference type="Proteomes" id="UP001214131">
    <property type="component" value="Plasmid unnamed3"/>
</dbReference>
<evidence type="ECO:0000313" key="1">
    <source>
        <dbReference type="EMBL" id="WEA58298.1"/>
    </source>
</evidence>
<reference evidence="1 2" key="1">
    <citation type="submission" date="2023-02" db="EMBL/GenBank/DDBJ databases">
        <title>Comparative genomics and fermentation flavor characterization of five lactic acid bacteria reveal flavor biosynthesis metabolic pathways in fermented muskmelon puree.</title>
        <authorList>
            <person name="Yuan L."/>
            <person name="Li M."/>
            <person name="Xu X."/>
            <person name="Lao F."/>
            <person name="Wu J."/>
        </authorList>
    </citation>
    <scope>NUCLEOTIDE SEQUENCE [LARGE SCALE GENOMIC DNA]</scope>
    <source>
        <strain evidence="1 2">Ca-4</strain>
        <plasmid evidence="1 2">unnamed3</plasmid>
    </source>
</reference>
<dbReference type="Pfam" id="PF07852">
    <property type="entry name" value="DUF1642"/>
    <property type="match status" value="1"/>
</dbReference>
<dbReference type="RefSeq" id="WP_275000745.1">
    <property type="nucleotide sequence ID" value="NZ_CP118742.1"/>
</dbReference>
<dbReference type="AlphaFoldDB" id="A0ABD7X968"/>
<dbReference type="EMBL" id="CP118742">
    <property type="protein sequence ID" value="WEA58298.1"/>
    <property type="molecule type" value="Genomic_DNA"/>
</dbReference>
<sequence>MTTNELLEETTHTLMNSISQKVDDAVLESLPAIEIKAGKINLAGYEITPHGIIKEEIEVPEVFDEWKSTLMDEVVAGFVDIDFEEDIPNIENTMKIYVLGLITRGGEALLEPREKVEGFDFYLSEDEENELIDWVDNNKLEAIKAVLFGYKIKEQLYYVILPKLSGYRFLNYDSKNDFLIILDDIESQLLKTRFTMEFIEEHFPEYKQFAVKVEEADAR</sequence>
<geneLocation type="plasmid" evidence="1 2">
    <name>unnamed3</name>
</geneLocation>
<organism evidence="1 2">
    <name type="scientific">Pediococcus pentosaceus</name>
    <dbReference type="NCBI Taxonomy" id="1255"/>
    <lineage>
        <taxon>Bacteria</taxon>
        <taxon>Bacillati</taxon>
        <taxon>Bacillota</taxon>
        <taxon>Bacilli</taxon>
        <taxon>Lactobacillales</taxon>
        <taxon>Lactobacillaceae</taxon>
        <taxon>Pediococcus</taxon>
    </lineage>
</organism>
<gene>
    <name evidence="1" type="ORF">PWB86_09830</name>
</gene>
<protein>
    <submittedName>
        <fullName evidence="1">DUF1642 domain-containing protein</fullName>
    </submittedName>
</protein>
<evidence type="ECO:0000313" key="2">
    <source>
        <dbReference type="Proteomes" id="UP001214131"/>
    </source>
</evidence>
<name>A0ABD7X968_PEDPE</name>
<dbReference type="InterPro" id="IPR012865">
    <property type="entry name" value="DUF1642"/>
</dbReference>
<proteinExistence type="predicted"/>
<accession>A0ABD7X968</accession>